<accession>A0A7C3VSK2</accession>
<dbReference type="InterPro" id="IPR051544">
    <property type="entry name" value="TPS_OM_transporter"/>
</dbReference>
<dbReference type="Gene3D" id="2.40.160.50">
    <property type="entry name" value="membrane protein fhac: a member of the omp85/tpsb transporter family"/>
    <property type="match status" value="1"/>
</dbReference>
<proteinExistence type="predicted"/>
<evidence type="ECO:0000256" key="5">
    <source>
        <dbReference type="SAM" id="Phobius"/>
    </source>
</evidence>
<evidence type="ECO:0000313" key="8">
    <source>
        <dbReference type="EMBL" id="HGG01616.1"/>
    </source>
</evidence>
<dbReference type="AlphaFoldDB" id="A0A7C3VSK2"/>
<dbReference type="Gene3D" id="3.10.20.310">
    <property type="entry name" value="membrane protein fhac"/>
    <property type="match status" value="1"/>
</dbReference>
<keyword evidence="5" id="KW-0472">Membrane</keyword>
<sequence>MSNKVDKLMAETSAMLQPITNLAVNAASTSQIITTNMQTSSPRLRINLLLSCWVLYGGLVATPLIAQEVPRNIPNPIEPLEPQLPSRPLLPPPEELLQTPRTTTPNNSPGEENTGPPPESIQVDRFEVLGSEVFKEEDFQQVLLPYTDRSLSFAELLQARSAITEFYKQEGYITSGAFIPPQRLSEGVVQIQVVEGQIEEVNVSGNNRLSDNYIGNRLALGDGKALNVNDLLTSLQMLQLNPLIDTLSAELSAGSRPGMSVLDVRIKEAPAFRTSLSIDNGRSPSVSTFRQQASIGHDNLFGFGDSLRASYTNTEGSKQWEFNYGIPINARNGTLSFNYSTTDSEIIEPPFDRVDIQAESRNYELTLRQPLIQTPTREFTMGLTGSRRRSQTSLLGVNFPLSRGASDNGVTKLSVLRWFQEFTERDSKQVFAMRSQFSLGTGWLDATVNSSEPDSRFFAWRGQAQWLRVLAPSTVLLLRSDIQLAPSELVPLEQFGLGGFETVRGYRQDALLTDNGAFASAELRIPLYRSQNNQMLLQVAPFFDIGTAWNSDNAENPEDNTLASVGLGLRFQLGDSLTARIDYGYPLIDINSRDRTWQENGFYFSLQANPF</sequence>
<organism evidence="8">
    <name type="scientific">Planktothricoides sp. SpSt-374</name>
    <dbReference type="NCBI Taxonomy" id="2282167"/>
    <lineage>
        <taxon>Bacteria</taxon>
        <taxon>Bacillati</taxon>
        <taxon>Cyanobacteriota</taxon>
        <taxon>Cyanophyceae</taxon>
        <taxon>Oscillatoriophycideae</taxon>
        <taxon>Oscillatoriales</taxon>
        <taxon>Oscillatoriaceae</taxon>
        <taxon>Planktothricoides</taxon>
    </lineage>
</organism>
<evidence type="ECO:0000259" key="7">
    <source>
        <dbReference type="Pfam" id="PF08479"/>
    </source>
</evidence>
<evidence type="ECO:0000256" key="3">
    <source>
        <dbReference type="ARBA" id="ARBA00023237"/>
    </source>
</evidence>
<name>A0A7C3VSK2_9CYAN</name>
<dbReference type="GO" id="GO:0098046">
    <property type="term" value="C:type V protein secretion system complex"/>
    <property type="evidence" value="ECO:0007669"/>
    <property type="project" value="TreeGrafter"/>
</dbReference>
<feature type="region of interest" description="Disordered" evidence="4">
    <location>
        <begin position="77"/>
        <end position="121"/>
    </location>
</feature>
<dbReference type="GO" id="GO:0046819">
    <property type="term" value="P:protein secretion by the type V secretion system"/>
    <property type="evidence" value="ECO:0007669"/>
    <property type="project" value="TreeGrafter"/>
</dbReference>
<evidence type="ECO:0000256" key="1">
    <source>
        <dbReference type="ARBA" id="ARBA00022452"/>
    </source>
</evidence>
<evidence type="ECO:0000259" key="6">
    <source>
        <dbReference type="Pfam" id="PF03865"/>
    </source>
</evidence>
<evidence type="ECO:0000256" key="2">
    <source>
        <dbReference type="ARBA" id="ARBA00022692"/>
    </source>
</evidence>
<comment type="caution">
    <text evidence="8">The sequence shown here is derived from an EMBL/GenBank/DDBJ whole genome shotgun (WGS) entry which is preliminary data.</text>
</comment>
<keyword evidence="2 5" id="KW-0812">Transmembrane</keyword>
<reference evidence="8" key="1">
    <citation type="journal article" date="2020" name="mSystems">
        <title>Genome- and Community-Level Interaction Insights into Carbon Utilization and Element Cycling Functions of Hydrothermarchaeota in Hydrothermal Sediment.</title>
        <authorList>
            <person name="Zhou Z."/>
            <person name="Liu Y."/>
            <person name="Xu W."/>
            <person name="Pan J."/>
            <person name="Luo Z.H."/>
            <person name="Li M."/>
        </authorList>
    </citation>
    <scope>NUCLEOTIDE SEQUENCE [LARGE SCALE GENOMIC DNA]</scope>
    <source>
        <strain evidence="8">SpSt-374</strain>
    </source>
</reference>
<dbReference type="Pfam" id="PF03865">
    <property type="entry name" value="ShlB"/>
    <property type="match status" value="1"/>
</dbReference>
<dbReference type="Pfam" id="PF08479">
    <property type="entry name" value="POTRA_2"/>
    <property type="match status" value="1"/>
</dbReference>
<keyword evidence="5" id="KW-1133">Transmembrane helix</keyword>
<evidence type="ECO:0000256" key="4">
    <source>
        <dbReference type="SAM" id="MobiDB-lite"/>
    </source>
</evidence>
<feature type="compositionally biased region" description="Low complexity" evidence="4">
    <location>
        <begin position="78"/>
        <end position="87"/>
    </location>
</feature>
<dbReference type="InterPro" id="IPR005565">
    <property type="entry name" value="Hemolysn_activator_HlyB_C"/>
</dbReference>
<feature type="domain" description="Polypeptide-transport-associated ShlB-type" evidence="7">
    <location>
        <begin position="122"/>
        <end position="196"/>
    </location>
</feature>
<gene>
    <name evidence="8" type="ORF">ENR15_13445</name>
</gene>
<feature type="compositionally biased region" description="Low complexity" evidence="4">
    <location>
        <begin position="95"/>
        <end position="105"/>
    </location>
</feature>
<dbReference type="EMBL" id="DSPX01000133">
    <property type="protein sequence ID" value="HGG01616.1"/>
    <property type="molecule type" value="Genomic_DNA"/>
</dbReference>
<dbReference type="PANTHER" id="PTHR34597:SF1">
    <property type="entry name" value="HEME_HEMOPEXIN TRANSPORTER PROTEIN HUXB"/>
    <property type="match status" value="1"/>
</dbReference>
<protein>
    <submittedName>
        <fullName evidence="8">ShlB/FhaC/HecB family hemolysin secretion/activation protein</fullName>
    </submittedName>
</protein>
<keyword evidence="3" id="KW-0998">Cell outer membrane</keyword>
<dbReference type="InterPro" id="IPR013686">
    <property type="entry name" value="Polypept-transport_assoc_ShlB"/>
</dbReference>
<feature type="domain" description="Haemolysin activator HlyB C-terminal" evidence="6">
    <location>
        <begin position="258"/>
        <end position="571"/>
    </location>
</feature>
<feature type="transmembrane region" description="Helical" evidence="5">
    <location>
        <begin position="46"/>
        <end position="66"/>
    </location>
</feature>
<dbReference type="PANTHER" id="PTHR34597">
    <property type="entry name" value="SLR1661 PROTEIN"/>
    <property type="match status" value="1"/>
</dbReference>
<keyword evidence="1" id="KW-1134">Transmembrane beta strand</keyword>
<dbReference type="GO" id="GO:0008320">
    <property type="term" value="F:protein transmembrane transporter activity"/>
    <property type="evidence" value="ECO:0007669"/>
    <property type="project" value="TreeGrafter"/>
</dbReference>